<feature type="compositionally biased region" description="Low complexity" evidence="1">
    <location>
        <begin position="89"/>
        <end position="112"/>
    </location>
</feature>
<reference evidence="2" key="1">
    <citation type="submission" date="2021-11" db="EMBL/GenBank/DDBJ databases">
        <authorList>
            <person name="Herlambang A."/>
            <person name="Guo Y."/>
            <person name="Takashima Y."/>
            <person name="Nishizawa T."/>
        </authorList>
    </citation>
    <scope>NUCLEOTIDE SEQUENCE</scope>
    <source>
        <strain evidence="2">E1425</strain>
    </source>
</reference>
<feature type="region of interest" description="Disordered" evidence="1">
    <location>
        <begin position="1"/>
        <end position="197"/>
    </location>
</feature>
<proteinExistence type="predicted"/>
<evidence type="ECO:0000313" key="3">
    <source>
        <dbReference type="Proteomes" id="UP000827284"/>
    </source>
</evidence>
<protein>
    <recommendedName>
        <fullName evidence="4">Selenoprotein H</fullName>
    </recommendedName>
</protein>
<name>A0A9P3HK85_9FUNG</name>
<comment type="caution">
    <text evidence="2">The sequence shown here is derived from an EMBL/GenBank/DDBJ whole genome shotgun (WGS) entry which is preliminary data.</text>
</comment>
<organism evidence="2 3">
    <name type="scientific">Entomortierella parvispora</name>
    <dbReference type="NCBI Taxonomy" id="205924"/>
    <lineage>
        <taxon>Eukaryota</taxon>
        <taxon>Fungi</taxon>
        <taxon>Fungi incertae sedis</taxon>
        <taxon>Mucoromycota</taxon>
        <taxon>Mortierellomycotina</taxon>
        <taxon>Mortierellomycetes</taxon>
        <taxon>Mortierellales</taxon>
        <taxon>Mortierellaceae</taxon>
        <taxon>Entomortierella</taxon>
    </lineage>
</organism>
<dbReference type="Proteomes" id="UP000827284">
    <property type="component" value="Unassembled WGS sequence"/>
</dbReference>
<feature type="compositionally biased region" description="Basic and acidic residues" evidence="1">
    <location>
        <begin position="113"/>
        <end position="125"/>
    </location>
</feature>
<feature type="compositionally biased region" description="Low complexity" evidence="1">
    <location>
        <begin position="21"/>
        <end position="36"/>
    </location>
</feature>
<accession>A0A9P3HK85</accession>
<reference evidence="2" key="2">
    <citation type="journal article" date="2022" name="Microbiol. Resour. Announc.">
        <title>Whole-Genome Sequence of Entomortierella parvispora E1425, a Mucoromycotan Fungus Associated with Burkholderiaceae-Related Endosymbiotic Bacteria.</title>
        <authorList>
            <person name="Herlambang A."/>
            <person name="Guo Y."/>
            <person name="Takashima Y."/>
            <person name="Narisawa K."/>
            <person name="Ohta H."/>
            <person name="Nishizawa T."/>
        </authorList>
    </citation>
    <scope>NUCLEOTIDE SEQUENCE</scope>
    <source>
        <strain evidence="2">E1425</strain>
    </source>
</reference>
<keyword evidence="3" id="KW-1185">Reference proteome</keyword>
<evidence type="ECO:0000256" key="1">
    <source>
        <dbReference type="SAM" id="MobiDB-lite"/>
    </source>
</evidence>
<dbReference type="OrthoDB" id="1933874at2759"/>
<evidence type="ECO:0008006" key="4">
    <source>
        <dbReference type="Google" id="ProtNLM"/>
    </source>
</evidence>
<gene>
    <name evidence="2" type="ORF">EMPS_10402</name>
</gene>
<feature type="compositionally biased region" description="Low complexity" evidence="1">
    <location>
        <begin position="179"/>
        <end position="191"/>
    </location>
</feature>
<evidence type="ECO:0000313" key="2">
    <source>
        <dbReference type="EMBL" id="GJJ78043.1"/>
    </source>
</evidence>
<dbReference type="AlphaFoldDB" id="A0A9P3HK85"/>
<dbReference type="EMBL" id="BQFW01000014">
    <property type="protein sequence ID" value="GJJ78043.1"/>
    <property type="molecule type" value="Genomic_DNA"/>
</dbReference>
<sequence length="297" mass="31601">MDSTATRRSSRAVKPVEKAKAAPVVKKTTKKAVGAPKKTKDTPSGTVTADGVVKRKVGRPLGSTKTKKAPVSASTKPKGPERRGRKPKAATLLARAAAAAAAATAGATGNGLKVEEQVSKLDVGPKKSNAGRKRKVEEISSDNVSAKRKAVVKDEAEADTPVKGKRGRPVGSGKKQAVKAEATATTTGTESVSKDVAKDDSEGDYSGIKLTIERCTTCTQYRKNVKRIFEVTKNLYPHALLHEEVVPNSKSFEIYLSVDGSKNKLIWSGKAHAPPKRLAFPDTDVFVGLLNDEFRSK</sequence>